<feature type="transmembrane region" description="Helical" evidence="7">
    <location>
        <begin position="119"/>
        <end position="150"/>
    </location>
</feature>
<dbReference type="Gene3D" id="1.10.3720.10">
    <property type="entry name" value="MetI-like"/>
    <property type="match status" value="1"/>
</dbReference>
<proteinExistence type="inferred from homology"/>
<name>A0A2H0C078_9BACT</name>
<comment type="subcellular location">
    <subcellularLocation>
        <location evidence="1 7">Cell membrane</location>
        <topology evidence="1 7">Multi-pass membrane protein</topology>
    </subcellularLocation>
</comment>
<dbReference type="GO" id="GO:0055085">
    <property type="term" value="P:transmembrane transport"/>
    <property type="evidence" value="ECO:0007669"/>
    <property type="project" value="InterPro"/>
</dbReference>
<sequence length="248" mass="27597">MRQYLLPIITGLLVIIFWQLSVIGFQIDKWILPGPAEIASSFWQAKSLIIYHSLPTIFEASIGLTLATLIGIIIAIAMEWSDFIRKIFYPFLILSQTIPFIVLAPLLTIWFGFGLTPKIIIITLVCFFPITINLFDGLSAVDSATLKLMLSMGANKKQVLKWVKWPTSLPTFFSGLRIAAAYSILGAVISEWVGAEKGLGILLTRSAKSYLTDRVFATIAVITVLSILAVLIVELIARLTIPWHYKKV</sequence>
<evidence type="ECO:0000259" key="8">
    <source>
        <dbReference type="PROSITE" id="PS50928"/>
    </source>
</evidence>
<comment type="similarity">
    <text evidence="7">Belongs to the binding-protein-dependent transport system permease family.</text>
</comment>
<feature type="domain" description="ABC transmembrane type-1" evidence="8">
    <location>
        <begin position="53"/>
        <end position="237"/>
    </location>
</feature>
<evidence type="ECO:0000256" key="6">
    <source>
        <dbReference type="ARBA" id="ARBA00023136"/>
    </source>
</evidence>
<keyword evidence="3" id="KW-1003">Cell membrane</keyword>
<dbReference type="Proteomes" id="UP000231021">
    <property type="component" value="Unassembled WGS sequence"/>
</dbReference>
<evidence type="ECO:0000256" key="1">
    <source>
        <dbReference type="ARBA" id="ARBA00004651"/>
    </source>
</evidence>
<dbReference type="InterPro" id="IPR035906">
    <property type="entry name" value="MetI-like_sf"/>
</dbReference>
<protein>
    <submittedName>
        <fullName evidence="9">ABC transporter permease</fullName>
    </submittedName>
</protein>
<feature type="transmembrane region" description="Helical" evidence="7">
    <location>
        <begin position="171"/>
        <end position="195"/>
    </location>
</feature>
<evidence type="ECO:0000256" key="7">
    <source>
        <dbReference type="RuleBase" id="RU363032"/>
    </source>
</evidence>
<dbReference type="InterPro" id="IPR000515">
    <property type="entry name" value="MetI-like"/>
</dbReference>
<evidence type="ECO:0000256" key="4">
    <source>
        <dbReference type="ARBA" id="ARBA00022692"/>
    </source>
</evidence>
<evidence type="ECO:0000313" key="10">
    <source>
        <dbReference type="Proteomes" id="UP000231021"/>
    </source>
</evidence>
<comment type="caution">
    <text evidence="9">The sequence shown here is derived from an EMBL/GenBank/DDBJ whole genome shotgun (WGS) entry which is preliminary data.</text>
</comment>
<keyword evidence="2 7" id="KW-0813">Transport</keyword>
<evidence type="ECO:0000256" key="5">
    <source>
        <dbReference type="ARBA" id="ARBA00022989"/>
    </source>
</evidence>
<evidence type="ECO:0000256" key="3">
    <source>
        <dbReference type="ARBA" id="ARBA00022475"/>
    </source>
</evidence>
<accession>A0A2H0C078</accession>
<dbReference type="Pfam" id="PF00528">
    <property type="entry name" value="BPD_transp_1"/>
    <property type="match status" value="1"/>
</dbReference>
<reference evidence="9 10" key="1">
    <citation type="submission" date="2017-09" db="EMBL/GenBank/DDBJ databases">
        <title>Depth-based differentiation of microbial function through sediment-hosted aquifers and enrichment of novel symbionts in the deep terrestrial subsurface.</title>
        <authorList>
            <person name="Probst A.J."/>
            <person name="Ladd B."/>
            <person name="Jarett J.K."/>
            <person name="Geller-Mcgrath D.E."/>
            <person name="Sieber C.M."/>
            <person name="Emerson J.B."/>
            <person name="Anantharaman K."/>
            <person name="Thomas B.C."/>
            <person name="Malmstrom R."/>
            <person name="Stieglmeier M."/>
            <person name="Klingl A."/>
            <person name="Woyke T."/>
            <person name="Ryan C.M."/>
            <person name="Banfield J.F."/>
        </authorList>
    </citation>
    <scope>NUCLEOTIDE SEQUENCE [LARGE SCALE GENOMIC DNA]</scope>
    <source>
        <strain evidence="9">CG22_combo_CG10-13_8_21_14_all_35_9</strain>
    </source>
</reference>
<dbReference type="AlphaFoldDB" id="A0A2H0C078"/>
<gene>
    <name evidence="9" type="ORF">COW98_02840</name>
</gene>
<dbReference type="PANTHER" id="PTHR30151">
    <property type="entry name" value="ALKANE SULFONATE ABC TRANSPORTER-RELATED, MEMBRANE SUBUNIT"/>
    <property type="match status" value="1"/>
</dbReference>
<keyword evidence="5 7" id="KW-1133">Transmembrane helix</keyword>
<dbReference type="PROSITE" id="PS50928">
    <property type="entry name" value="ABC_TM1"/>
    <property type="match status" value="1"/>
</dbReference>
<keyword evidence="4 7" id="KW-0812">Transmembrane</keyword>
<feature type="transmembrane region" description="Helical" evidence="7">
    <location>
        <begin position="48"/>
        <end position="76"/>
    </location>
</feature>
<evidence type="ECO:0000313" key="9">
    <source>
        <dbReference type="EMBL" id="PIP62628.1"/>
    </source>
</evidence>
<feature type="transmembrane region" description="Helical" evidence="7">
    <location>
        <begin position="215"/>
        <end position="237"/>
    </location>
</feature>
<dbReference type="GO" id="GO:0005886">
    <property type="term" value="C:plasma membrane"/>
    <property type="evidence" value="ECO:0007669"/>
    <property type="project" value="UniProtKB-SubCell"/>
</dbReference>
<dbReference type="PANTHER" id="PTHR30151:SF20">
    <property type="entry name" value="ABC TRANSPORTER PERMEASE PROTEIN HI_0355-RELATED"/>
    <property type="match status" value="1"/>
</dbReference>
<evidence type="ECO:0000256" key="2">
    <source>
        <dbReference type="ARBA" id="ARBA00022448"/>
    </source>
</evidence>
<dbReference type="SUPFAM" id="SSF161098">
    <property type="entry name" value="MetI-like"/>
    <property type="match status" value="1"/>
</dbReference>
<keyword evidence="6 7" id="KW-0472">Membrane</keyword>
<organism evidence="9 10">
    <name type="scientific">Candidatus Roizmanbacteria bacterium CG22_combo_CG10-13_8_21_14_all_35_9</name>
    <dbReference type="NCBI Taxonomy" id="1974861"/>
    <lineage>
        <taxon>Bacteria</taxon>
        <taxon>Candidatus Roizmaniibacteriota</taxon>
    </lineage>
</organism>
<dbReference type="CDD" id="cd06261">
    <property type="entry name" value="TM_PBP2"/>
    <property type="match status" value="1"/>
</dbReference>
<dbReference type="EMBL" id="PCTB01000056">
    <property type="protein sequence ID" value="PIP62628.1"/>
    <property type="molecule type" value="Genomic_DNA"/>
</dbReference>
<feature type="transmembrane region" description="Helical" evidence="7">
    <location>
        <begin position="88"/>
        <end position="113"/>
    </location>
</feature>